<evidence type="ECO:0000256" key="2">
    <source>
        <dbReference type="SAM" id="MobiDB-lite"/>
    </source>
</evidence>
<gene>
    <name evidence="4" type="ORF">DW084_18095</name>
</gene>
<feature type="region of interest" description="Disordered" evidence="2">
    <location>
        <begin position="265"/>
        <end position="289"/>
    </location>
</feature>
<evidence type="ECO:0000313" key="4">
    <source>
        <dbReference type="EMBL" id="RHK02207.1"/>
    </source>
</evidence>
<proteinExistence type="predicted"/>
<reference evidence="4 5" key="1">
    <citation type="submission" date="2018-08" db="EMBL/GenBank/DDBJ databases">
        <title>A genome reference for cultivated species of the human gut microbiota.</title>
        <authorList>
            <person name="Zou Y."/>
            <person name="Xue W."/>
            <person name="Luo G."/>
        </authorList>
    </citation>
    <scope>NUCLEOTIDE SEQUENCE [LARGE SCALE GENOMIC DNA]</scope>
    <source>
        <strain evidence="4 5">AF48-16</strain>
    </source>
</reference>
<name>A0A415EK64_ENTCA</name>
<evidence type="ECO:0000256" key="1">
    <source>
        <dbReference type="SAM" id="Coils"/>
    </source>
</evidence>
<evidence type="ECO:0000313" key="5">
    <source>
        <dbReference type="Proteomes" id="UP000286288"/>
    </source>
</evidence>
<keyword evidence="1" id="KW-0175">Coiled coil</keyword>
<keyword evidence="3" id="KW-0812">Transmembrane</keyword>
<dbReference type="SUPFAM" id="SSF57997">
    <property type="entry name" value="Tropomyosin"/>
    <property type="match status" value="1"/>
</dbReference>
<keyword evidence="3" id="KW-1133">Transmembrane helix</keyword>
<evidence type="ECO:0000256" key="3">
    <source>
        <dbReference type="SAM" id="Phobius"/>
    </source>
</evidence>
<keyword evidence="3" id="KW-0472">Membrane</keyword>
<organism evidence="4 5">
    <name type="scientific">Enterococcus casseliflavus</name>
    <name type="common">Enterococcus flavescens</name>
    <dbReference type="NCBI Taxonomy" id="37734"/>
    <lineage>
        <taxon>Bacteria</taxon>
        <taxon>Bacillati</taxon>
        <taxon>Bacillota</taxon>
        <taxon>Bacilli</taxon>
        <taxon>Lactobacillales</taxon>
        <taxon>Enterococcaceae</taxon>
        <taxon>Enterococcus</taxon>
    </lineage>
</organism>
<dbReference type="EMBL" id="QRMZ01000049">
    <property type="protein sequence ID" value="RHK02207.1"/>
    <property type="molecule type" value="Genomic_DNA"/>
</dbReference>
<protein>
    <submittedName>
        <fullName evidence="4">Uncharacterized protein</fullName>
    </submittedName>
</protein>
<comment type="caution">
    <text evidence="4">The sequence shown here is derived from an EMBL/GenBank/DDBJ whole genome shotgun (WGS) entry which is preliminary data.</text>
</comment>
<accession>A0A415EK64</accession>
<feature type="transmembrane region" description="Helical" evidence="3">
    <location>
        <begin position="6"/>
        <end position="26"/>
    </location>
</feature>
<sequence>MGKPLIKTLTVLAVGIGAIAICLIGYRQNNQRQYQQRVEYAQTAIASERERLNELSGEIAGMYSNEEQTFLRSDLSEEEVLKTVAKLSAVKVSADDYGIEESALPSESVEIQEKKQALDDQLKEIEAKVKVQAKTAALFTEGVSNWQAAENNVTIKEDLKETDLGNVREDLNFLEDGPWKDLVSAYLEFATAQLDRITQIQASLNAMLQENVVTSEVTLDGYLALIDSINQVRNQVLKDSFTESANSIAAQMGYTGYTSYIPSASTGSYSDDTSTGDGTGTDMSSASYY</sequence>
<dbReference type="Proteomes" id="UP000286288">
    <property type="component" value="Unassembled WGS sequence"/>
</dbReference>
<feature type="coiled-coil region" evidence="1">
    <location>
        <begin position="108"/>
        <end position="135"/>
    </location>
</feature>
<dbReference type="AlphaFoldDB" id="A0A415EK64"/>